<dbReference type="AlphaFoldDB" id="A0A0W8FZV3"/>
<name>A0A0W8FZV3_9ZZZZ</name>
<dbReference type="InterPro" id="IPR030888">
    <property type="entry name" value="Put_ccm"/>
</dbReference>
<dbReference type="NCBIfam" id="TIGR04391">
    <property type="entry name" value="CcmD_alt_fam"/>
    <property type="match status" value="1"/>
</dbReference>
<reference evidence="2" key="1">
    <citation type="journal article" date="2015" name="Proc. Natl. Acad. Sci. U.S.A.">
        <title>Networks of energetic and metabolic interactions define dynamics in microbial communities.</title>
        <authorList>
            <person name="Embree M."/>
            <person name="Liu J.K."/>
            <person name="Al-Bassam M.M."/>
            <person name="Zengler K."/>
        </authorList>
    </citation>
    <scope>NUCLEOTIDE SEQUENCE</scope>
</reference>
<sequence>MESLYEFLDKQSIYIVLFIVLVVWLGIFVFLWNTDKRLKSIEKELEVEKEQEK</sequence>
<protein>
    <recommendedName>
        <fullName evidence="3">CcmD family protein</fullName>
    </recommendedName>
</protein>
<accession>A0A0W8FZV3</accession>
<keyword evidence="1" id="KW-0472">Membrane</keyword>
<evidence type="ECO:0000313" key="2">
    <source>
        <dbReference type="EMBL" id="KUG26432.1"/>
    </source>
</evidence>
<dbReference type="EMBL" id="LNQE01000465">
    <property type="protein sequence ID" value="KUG26432.1"/>
    <property type="molecule type" value="Genomic_DNA"/>
</dbReference>
<organism evidence="2">
    <name type="scientific">hydrocarbon metagenome</name>
    <dbReference type="NCBI Taxonomy" id="938273"/>
    <lineage>
        <taxon>unclassified sequences</taxon>
        <taxon>metagenomes</taxon>
        <taxon>ecological metagenomes</taxon>
    </lineage>
</organism>
<evidence type="ECO:0008006" key="3">
    <source>
        <dbReference type="Google" id="ProtNLM"/>
    </source>
</evidence>
<feature type="transmembrane region" description="Helical" evidence="1">
    <location>
        <begin position="12"/>
        <end position="33"/>
    </location>
</feature>
<evidence type="ECO:0000256" key="1">
    <source>
        <dbReference type="SAM" id="Phobius"/>
    </source>
</evidence>
<gene>
    <name evidence="2" type="ORF">ASZ90_003739</name>
</gene>
<keyword evidence="1" id="KW-0812">Transmembrane</keyword>
<proteinExistence type="predicted"/>
<comment type="caution">
    <text evidence="2">The sequence shown here is derived from an EMBL/GenBank/DDBJ whole genome shotgun (WGS) entry which is preliminary data.</text>
</comment>
<keyword evidence="1" id="KW-1133">Transmembrane helix</keyword>